<name>A0A2T1ES98_9CYAN</name>
<organism evidence="2 3">
    <name type="scientific">Stenomitos frigidus ULC18</name>
    <dbReference type="NCBI Taxonomy" id="2107698"/>
    <lineage>
        <taxon>Bacteria</taxon>
        <taxon>Bacillati</taxon>
        <taxon>Cyanobacteriota</taxon>
        <taxon>Cyanophyceae</taxon>
        <taxon>Leptolyngbyales</taxon>
        <taxon>Leptolyngbyaceae</taxon>
        <taxon>Stenomitos</taxon>
    </lineage>
</organism>
<gene>
    <name evidence="2" type="ORF">C7B82_00640</name>
</gene>
<dbReference type="RefSeq" id="WP_106254389.1">
    <property type="nucleotide sequence ID" value="NZ_CAWNSW010000140.1"/>
</dbReference>
<dbReference type="OrthoDB" id="9804460at2"/>
<dbReference type="EMBL" id="PVWK01000006">
    <property type="protein sequence ID" value="PSB35630.1"/>
    <property type="molecule type" value="Genomic_DNA"/>
</dbReference>
<dbReference type="SUPFAM" id="SSF52540">
    <property type="entry name" value="P-loop containing nucleoside triphosphate hydrolases"/>
    <property type="match status" value="1"/>
</dbReference>
<dbReference type="InterPro" id="IPR002586">
    <property type="entry name" value="CobQ/CobB/MinD/ParA_Nub-bd_dom"/>
</dbReference>
<dbReference type="Gene3D" id="3.40.50.300">
    <property type="entry name" value="P-loop containing nucleotide triphosphate hydrolases"/>
    <property type="match status" value="1"/>
</dbReference>
<proteinExistence type="predicted"/>
<dbReference type="InterPro" id="IPR050678">
    <property type="entry name" value="DNA_Partitioning_ATPase"/>
</dbReference>
<dbReference type="Proteomes" id="UP000239576">
    <property type="component" value="Unassembled WGS sequence"/>
</dbReference>
<dbReference type="Pfam" id="PF01656">
    <property type="entry name" value="CbiA"/>
    <property type="match status" value="1"/>
</dbReference>
<dbReference type="InterPro" id="IPR027417">
    <property type="entry name" value="P-loop_NTPase"/>
</dbReference>
<feature type="domain" description="CobQ/CobB/MinD/ParA nucleotide binding" evidence="1">
    <location>
        <begin position="4"/>
        <end position="181"/>
    </location>
</feature>
<evidence type="ECO:0000313" key="2">
    <source>
        <dbReference type="EMBL" id="PSB35630.1"/>
    </source>
</evidence>
<dbReference type="PIRSF" id="PIRSF009320">
    <property type="entry name" value="Nuc_binding_HP_1000"/>
    <property type="match status" value="1"/>
</dbReference>
<sequence length="212" mass="23094">MLIGVINQKGGVGKSTTAAHLAYWLSRHRKQSTLVLDSDSQQSSSQWLQDMGMEFRVIDDPEELFETATDLADQYDAIVIDAPGVLGETTKSILLAIDLALIPVQAAQLDLASTEKIVRLVHNVQKVRNGNPHAAIFLNKAEKRSILLREARAALADISGIKLLETTIYRRTAIADAPGQSATVFNMSGEAAQVAAEEYEQLFTEALNYGKA</sequence>
<keyword evidence="3" id="KW-1185">Reference proteome</keyword>
<evidence type="ECO:0000313" key="3">
    <source>
        <dbReference type="Proteomes" id="UP000239576"/>
    </source>
</evidence>
<reference evidence="2 3" key="2">
    <citation type="submission" date="2018-03" db="EMBL/GenBank/DDBJ databases">
        <title>The ancient ancestry and fast evolution of plastids.</title>
        <authorList>
            <person name="Moore K.R."/>
            <person name="Magnabosco C."/>
            <person name="Momper L."/>
            <person name="Gold D.A."/>
            <person name="Bosak T."/>
            <person name="Fournier G.P."/>
        </authorList>
    </citation>
    <scope>NUCLEOTIDE SEQUENCE [LARGE SCALE GENOMIC DNA]</scope>
    <source>
        <strain evidence="2 3">ULC18</strain>
    </source>
</reference>
<dbReference type="AlphaFoldDB" id="A0A2T1ES98"/>
<evidence type="ECO:0000259" key="1">
    <source>
        <dbReference type="Pfam" id="PF01656"/>
    </source>
</evidence>
<reference evidence="3" key="1">
    <citation type="submission" date="2018-02" db="EMBL/GenBank/DDBJ databases">
        <authorList>
            <person name="Moore K."/>
            <person name="Momper L."/>
        </authorList>
    </citation>
    <scope>NUCLEOTIDE SEQUENCE [LARGE SCALE GENOMIC DNA]</scope>
    <source>
        <strain evidence="3">ULC18</strain>
    </source>
</reference>
<dbReference type="CDD" id="cd02042">
    <property type="entry name" value="ParAB_family"/>
    <property type="match status" value="1"/>
</dbReference>
<comment type="caution">
    <text evidence="2">The sequence shown here is derived from an EMBL/GenBank/DDBJ whole genome shotgun (WGS) entry which is preliminary data.</text>
</comment>
<protein>
    <recommendedName>
        <fullName evidence="1">CobQ/CobB/MinD/ParA nucleotide binding domain-containing protein</fullName>
    </recommendedName>
</protein>
<dbReference type="PANTHER" id="PTHR13696:SF96">
    <property type="entry name" value="COBQ_COBB_MIND_PARA NUCLEOTIDE BINDING DOMAIN-CONTAINING PROTEIN"/>
    <property type="match status" value="1"/>
</dbReference>
<dbReference type="PANTHER" id="PTHR13696">
    <property type="entry name" value="P-LOOP CONTAINING NUCLEOSIDE TRIPHOSPHATE HYDROLASE"/>
    <property type="match status" value="1"/>
</dbReference>
<accession>A0A2T1ES98</accession>